<dbReference type="RefSeq" id="WP_188764842.1">
    <property type="nucleotide sequence ID" value="NZ_BMKK01000002.1"/>
</dbReference>
<dbReference type="Gene3D" id="2.40.40.10">
    <property type="entry name" value="RlpA-like domain"/>
    <property type="match status" value="1"/>
</dbReference>
<dbReference type="Pfam" id="PF05036">
    <property type="entry name" value="SPOR"/>
    <property type="match status" value="1"/>
</dbReference>
<reference evidence="3" key="1">
    <citation type="journal article" date="2014" name="Int. J. Syst. Evol. Microbiol.">
        <title>Complete genome sequence of Corynebacterium casei LMG S-19264T (=DSM 44701T), isolated from a smear-ripened cheese.</title>
        <authorList>
            <consortium name="US DOE Joint Genome Institute (JGI-PGF)"/>
            <person name="Walter F."/>
            <person name="Albersmeier A."/>
            <person name="Kalinowski J."/>
            <person name="Ruckert C."/>
        </authorList>
    </citation>
    <scope>NUCLEOTIDE SEQUENCE</scope>
    <source>
        <strain evidence="3">CGMCC 1.15958</strain>
    </source>
</reference>
<protein>
    <recommendedName>
        <fullName evidence="2">SPOR domain-containing protein</fullName>
    </recommendedName>
</protein>
<dbReference type="Proteomes" id="UP000609064">
    <property type="component" value="Unassembled WGS sequence"/>
</dbReference>
<feature type="domain" description="SPOR" evidence="2">
    <location>
        <begin position="166"/>
        <end position="249"/>
    </location>
</feature>
<evidence type="ECO:0000259" key="2">
    <source>
        <dbReference type="PROSITE" id="PS51724"/>
    </source>
</evidence>
<dbReference type="PROSITE" id="PS51724">
    <property type="entry name" value="SPOR"/>
    <property type="match status" value="1"/>
</dbReference>
<dbReference type="AlphaFoldDB" id="A0A917DLK1"/>
<evidence type="ECO:0000313" key="4">
    <source>
        <dbReference type="Proteomes" id="UP000609064"/>
    </source>
</evidence>
<feature type="chain" id="PRO_5037825531" description="SPOR domain-containing protein" evidence="1">
    <location>
        <begin position="25"/>
        <end position="249"/>
    </location>
</feature>
<organism evidence="3 4">
    <name type="scientific">Emticicia aquatilis</name>
    <dbReference type="NCBI Taxonomy" id="1537369"/>
    <lineage>
        <taxon>Bacteria</taxon>
        <taxon>Pseudomonadati</taxon>
        <taxon>Bacteroidota</taxon>
        <taxon>Cytophagia</taxon>
        <taxon>Cytophagales</taxon>
        <taxon>Leadbetterellaceae</taxon>
        <taxon>Emticicia</taxon>
    </lineage>
</organism>
<dbReference type="PANTHER" id="PTHR34183:SF8">
    <property type="entry name" value="ENDOLYTIC PEPTIDOGLYCAN TRANSGLYCOSYLASE RLPA-RELATED"/>
    <property type="match status" value="1"/>
</dbReference>
<dbReference type="InterPro" id="IPR007730">
    <property type="entry name" value="SPOR-like_dom"/>
</dbReference>
<evidence type="ECO:0000313" key="3">
    <source>
        <dbReference type="EMBL" id="GGD47156.1"/>
    </source>
</evidence>
<comment type="caution">
    <text evidence="3">The sequence shown here is derived from an EMBL/GenBank/DDBJ whole genome shotgun (WGS) entry which is preliminary data.</text>
</comment>
<reference evidence="3" key="2">
    <citation type="submission" date="2020-09" db="EMBL/GenBank/DDBJ databases">
        <authorList>
            <person name="Sun Q."/>
            <person name="Zhou Y."/>
        </authorList>
    </citation>
    <scope>NUCLEOTIDE SEQUENCE</scope>
    <source>
        <strain evidence="3">CGMCC 1.15958</strain>
    </source>
</reference>
<sequence>MTMKARFIYLLGAVLTTFAIKSQAQEVTASLADDLGIGKSSAAKEENASMSFNKKVKLTNTENGKSVVVRINDRVKSGDNNTMANISKSAMDEIGAKSGKAKVKVQEIQGDDEVERFWATADASASTTVNNTTTLKKTVKEKEVEVETTKLEGFDINHVYDLNGKMKDLSGFGLQIAAFGQLKAAKEFAAKLAKNGDAEIEKIFIQVSKSADKPMVYRVVYGLFEDKANAEDTQKKMENLGYNSFVKGF</sequence>
<evidence type="ECO:0000256" key="1">
    <source>
        <dbReference type="SAM" id="SignalP"/>
    </source>
</evidence>
<dbReference type="EMBL" id="BMKK01000002">
    <property type="protein sequence ID" value="GGD47156.1"/>
    <property type="molecule type" value="Genomic_DNA"/>
</dbReference>
<gene>
    <name evidence="3" type="ORF">GCM10011514_08950</name>
</gene>
<dbReference type="PANTHER" id="PTHR34183">
    <property type="entry name" value="ENDOLYTIC PEPTIDOGLYCAN TRANSGLYCOSYLASE RLPA"/>
    <property type="match status" value="1"/>
</dbReference>
<name>A0A917DLK1_9BACT</name>
<dbReference type="InterPro" id="IPR036680">
    <property type="entry name" value="SPOR-like_sf"/>
</dbReference>
<accession>A0A917DLK1</accession>
<dbReference type="InterPro" id="IPR036908">
    <property type="entry name" value="RlpA-like_sf"/>
</dbReference>
<proteinExistence type="predicted"/>
<dbReference type="SUPFAM" id="SSF110997">
    <property type="entry name" value="Sporulation related repeat"/>
    <property type="match status" value="1"/>
</dbReference>
<feature type="signal peptide" evidence="1">
    <location>
        <begin position="1"/>
        <end position="24"/>
    </location>
</feature>
<keyword evidence="4" id="KW-1185">Reference proteome</keyword>
<dbReference type="GO" id="GO:0042834">
    <property type="term" value="F:peptidoglycan binding"/>
    <property type="evidence" value="ECO:0007669"/>
    <property type="project" value="InterPro"/>
</dbReference>
<dbReference type="Gene3D" id="3.30.70.1070">
    <property type="entry name" value="Sporulation related repeat"/>
    <property type="match status" value="1"/>
</dbReference>
<keyword evidence="1" id="KW-0732">Signal</keyword>